<comment type="caution">
    <text evidence="2">The sequence shown here is derived from an EMBL/GenBank/DDBJ whole genome shotgun (WGS) entry which is preliminary data.</text>
</comment>
<organism evidence="2 3">
    <name type="scientific">Phytophthora rubi</name>
    <dbReference type="NCBI Taxonomy" id="129364"/>
    <lineage>
        <taxon>Eukaryota</taxon>
        <taxon>Sar</taxon>
        <taxon>Stramenopiles</taxon>
        <taxon>Oomycota</taxon>
        <taxon>Peronosporomycetes</taxon>
        <taxon>Peronosporales</taxon>
        <taxon>Peronosporaceae</taxon>
        <taxon>Phytophthora</taxon>
    </lineage>
</organism>
<dbReference type="Proteomes" id="UP000435112">
    <property type="component" value="Unassembled WGS sequence"/>
</dbReference>
<evidence type="ECO:0000256" key="1">
    <source>
        <dbReference type="SAM" id="Coils"/>
    </source>
</evidence>
<evidence type="ECO:0000313" key="2">
    <source>
        <dbReference type="EMBL" id="KAE9022154.1"/>
    </source>
</evidence>
<gene>
    <name evidence="2" type="ORF">PR002_g12050</name>
</gene>
<protein>
    <submittedName>
        <fullName evidence="2">Uncharacterized protein</fullName>
    </submittedName>
</protein>
<dbReference type="OrthoDB" id="118080at2759"/>
<accession>A0A6A3M144</accession>
<evidence type="ECO:0000313" key="3">
    <source>
        <dbReference type="Proteomes" id="UP000435112"/>
    </source>
</evidence>
<name>A0A6A3M144_9STRA</name>
<keyword evidence="1" id="KW-0175">Coiled coil</keyword>
<dbReference type="AlphaFoldDB" id="A0A6A3M144"/>
<feature type="coiled-coil region" evidence="1">
    <location>
        <begin position="52"/>
        <end position="93"/>
    </location>
</feature>
<proteinExistence type="predicted"/>
<reference evidence="2 3" key="1">
    <citation type="submission" date="2018-09" db="EMBL/GenBank/DDBJ databases">
        <title>Genomic investigation of the strawberry pathogen Phytophthora fragariae indicates pathogenicity is determined by transcriptional variation in three key races.</title>
        <authorList>
            <person name="Adams T.M."/>
            <person name="Armitage A.D."/>
            <person name="Sobczyk M.K."/>
            <person name="Bates H.J."/>
            <person name="Dunwell J.M."/>
            <person name="Nellist C.F."/>
            <person name="Harrison R.J."/>
        </authorList>
    </citation>
    <scope>NUCLEOTIDE SEQUENCE [LARGE SCALE GENOMIC DNA]</scope>
    <source>
        <strain evidence="2 3">SCRP324</strain>
    </source>
</reference>
<dbReference type="EMBL" id="QXFU01000744">
    <property type="protein sequence ID" value="KAE9022154.1"/>
    <property type="molecule type" value="Genomic_DNA"/>
</dbReference>
<sequence length="140" mass="15648">MGMEMAEDEAEVETLLKQIALAKHKELRLRAEKKRIRDEMGQLQAGALWSREEQTQKQLVEVRRAKEQLEAQKRAEEEKLAKLSDNLREQELKFRRGFQSTPSPFQQAAASLVSTTSTPLQSASKHAVAATAAITTGSVS</sequence>